<accession>A0ABW1CYH2</accession>
<dbReference type="SUPFAM" id="SSF52540">
    <property type="entry name" value="P-loop containing nucleoside triphosphate hydrolases"/>
    <property type="match status" value="1"/>
</dbReference>
<dbReference type="RefSeq" id="WP_379520322.1">
    <property type="nucleotide sequence ID" value="NZ_JBHSPA010000057.1"/>
</dbReference>
<evidence type="ECO:0000313" key="2">
    <source>
        <dbReference type="EMBL" id="MFC5830840.1"/>
    </source>
</evidence>
<keyword evidence="2" id="KW-0347">Helicase</keyword>
<dbReference type="GO" id="GO:0004386">
    <property type="term" value="F:helicase activity"/>
    <property type="evidence" value="ECO:0007669"/>
    <property type="project" value="UniProtKB-KW"/>
</dbReference>
<dbReference type="Proteomes" id="UP001596058">
    <property type="component" value="Unassembled WGS sequence"/>
</dbReference>
<dbReference type="Pfam" id="PF04851">
    <property type="entry name" value="ResIII"/>
    <property type="match status" value="1"/>
</dbReference>
<keyword evidence="2" id="KW-0067">ATP-binding</keyword>
<name>A0ABW1CYH2_9ACTN</name>
<dbReference type="GO" id="GO:0016787">
    <property type="term" value="F:hydrolase activity"/>
    <property type="evidence" value="ECO:0007669"/>
    <property type="project" value="UniProtKB-KW"/>
</dbReference>
<sequence length="558" mass="61148">MSRLRAWQEDALREYALWTPVGGNGFLVEATPGAGKTRLAIEIACRALTSGRIQRVVIAVPTSRLEGQWAEEFGKQGVSINPGWHAGDGRLASDERGCAATYAEIAKQPESYRKLVSEKLTLVILDEIHHCGSDDRAWGAGARIAFEPAVAKLLLSGTPFRSDNDEIPFVNYVDGVGAPDFRYGYDRALADGVVRAVFFPRRGGHMEWTAPNGAAKSATFEDKLSDRDAAHRLRTALSPNGEWLPSVLGEANTQLTELRTVDPEAGGIVFCEDSFTAREVVKMLRKIGQTPILAISEEPEADGRIKVFKSSKDPWIVTIRKVSEGVDIPRLRVGVYVTPWITELFFRQVVGRLVRIRPGEDDPTAYLYIPDDARLREMAAQIKLQRDHILDQQEADLLGTSMTGVLDEGDGQISISLFSPISATPTDEGVIVDSDTITPADLANAEQVKRMDSTTVVMPTALVAVLLRNAGASVTTFTVPSQESGEVPFERKERLKKQNNTAAKRVAAAHGIVHSHVNARLNKLVGVSSIRQCSEEQLERRLRFAQEWLAAGSLTEEG</sequence>
<dbReference type="SMART" id="SM00487">
    <property type="entry name" value="DEXDc"/>
    <property type="match status" value="1"/>
</dbReference>
<dbReference type="PROSITE" id="PS51192">
    <property type="entry name" value="HELICASE_ATP_BIND_1"/>
    <property type="match status" value="1"/>
</dbReference>
<evidence type="ECO:0000313" key="3">
    <source>
        <dbReference type="Proteomes" id="UP001596058"/>
    </source>
</evidence>
<dbReference type="EC" id="3.6.4.-" evidence="2"/>
<keyword evidence="2" id="KW-0378">Hydrolase</keyword>
<gene>
    <name evidence="2" type="ORF">ACFPZ3_43905</name>
</gene>
<proteinExistence type="predicted"/>
<dbReference type="InterPro" id="IPR050742">
    <property type="entry name" value="Helicase_Restrict-Modif_Enz"/>
</dbReference>
<dbReference type="InterPro" id="IPR014001">
    <property type="entry name" value="Helicase_ATP-bd"/>
</dbReference>
<dbReference type="Gene3D" id="3.40.50.300">
    <property type="entry name" value="P-loop containing nucleotide triphosphate hydrolases"/>
    <property type="match status" value="2"/>
</dbReference>
<reference evidence="3" key="1">
    <citation type="journal article" date="2019" name="Int. J. Syst. Evol. Microbiol.">
        <title>The Global Catalogue of Microorganisms (GCM) 10K type strain sequencing project: providing services to taxonomists for standard genome sequencing and annotation.</title>
        <authorList>
            <consortium name="The Broad Institute Genomics Platform"/>
            <consortium name="The Broad Institute Genome Sequencing Center for Infectious Disease"/>
            <person name="Wu L."/>
            <person name="Ma J."/>
        </authorList>
    </citation>
    <scope>NUCLEOTIDE SEQUENCE [LARGE SCALE GENOMIC DNA]</scope>
    <source>
        <strain evidence="3">CCUG 53903</strain>
    </source>
</reference>
<evidence type="ECO:0000259" key="1">
    <source>
        <dbReference type="PROSITE" id="PS51192"/>
    </source>
</evidence>
<comment type="caution">
    <text evidence="2">The sequence shown here is derived from an EMBL/GenBank/DDBJ whole genome shotgun (WGS) entry which is preliminary data.</text>
</comment>
<dbReference type="PANTHER" id="PTHR47396">
    <property type="entry name" value="TYPE I RESTRICTION ENZYME ECOKI R PROTEIN"/>
    <property type="match status" value="1"/>
</dbReference>
<feature type="domain" description="Helicase ATP-binding" evidence="1">
    <location>
        <begin position="17"/>
        <end position="177"/>
    </location>
</feature>
<protein>
    <submittedName>
        <fullName evidence="2">DEAD/DEAH box helicase</fullName>
        <ecNumber evidence="2">3.6.4.-</ecNumber>
    </submittedName>
</protein>
<dbReference type="InterPro" id="IPR006935">
    <property type="entry name" value="Helicase/UvrB_N"/>
</dbReference>
<dbReference type="EMBL" id="JBHSPA010000057">
    <property type="protein sequence ID" value="MFC5830840.1"/>
    <property type="molecule type" value="Genomic_DNA"/>
</dbReference>
<dbReference type="PANTHER" id="PTHR47396:SF2">
    <property type="entry name" value="HELICASE ATP-BINDING DOMAIN-CONTAINING PROTEIN"/>
    <property type="match status" value="1"/>
</dbReference>
<keyword evidence="2" id="KW-0547">Nucleotide-binding</keyword>
<dbReference type="InterPro" id="IPR027417">
    <property type="entry name" value="P-loop_NTPase"/>
</dbReference>
<organism evidence="2 3">
    <name type="scientific">Nonomuraea insulae</name>
    <dbReference type="NCBI Taxonomy" id="1616787"/>
    <lineage>
        <taxon>Bacteria</taxon>
        <taxon>Bacillati</taxon>
        <taxon>Actinomycetota</taxon>
        <taxon>Actinomycetes</taxon>
        <taxon>Streptosporangiales</taxon>
        <taxon>Streptosporangiaceae</taxon>
        <taxon>Nonomuraea</taxon>
    </lineage>
</organism>
<keyword evidence="3" id="KW-1185">Reference proteome</keyword>